<feature type="non-terminal residue" evidence="2">
    <location>
        <position position="1"/>
    </location>
</feature>
<dbReference type="PANTHER" id="PTHR33509">
    <property type="entry name" value="LATE EMBRYOGENIS ABUNDANT PROTEIN 2-RELATED"/>
    <property type="match status" value="1"/>
</dbReference>
<dbReference type="Pfam" id="PF03242">
    <property type="entry name" value="LEA_3a"/>
    <property type="match status" value="1"/>
</dbReference>
<evidence type="ECO:0000313" key="2">
    <source>
        <dbReference type="EMBL" id="KAH0863115.1"/>
    </source>
</evidence>
<proteinExistence type="inferred from homology"/>
<dbReference type="PANTHER" id="PTHR33509:SF27">
    <property type="entry name" value="GENOME ASSEMBLY, CHROMOSOME: A08"/>
    <property type="match status" value="1"/>
</dbReference>
<reference evidence="2 3" key="1">
    <citation type="submission" date="2021-05" db="EMBL/GenBank/DDBJ databases">
        <title>Genome Assembly of Synthetic Allotetraploid Brassica napus Reveals Homoeologous Exchanges between Subgenomes.</title>
        <authorList>
            <person name="Davis J.T."/>
        </authorList>
    </citation>
    <scope>NUCLEOTIDE SEQUENCE [LARGE SCALE GENOMIC DNA]</scope>
    <source>
        <strain evidence="3">cv. Da-Ae</strain>
        <tissue evidence="2">Seedling</tissue>
    </source>
</reference>
<dbReference type="EMBL" id="JAGKQM010000018">
    <property type="protein sequence ID" value="KAH0863115.1"/>
    <property type="molecule type" value="Genomic_DNA"/>
</dbReference>
<evidence type="ECO:0000313" key="3">
    <source>
        <dbReference type="Proteomes" id="UP000824890"/>
    </source>
</evidence>
<evidence type="ECO:0000256" key="1">
    <source>
        <dbReference type="ARBA" id="ARBA00007086"/>
    </source>
</evidence>
<organism evidence="2 3">
    <name type="scientific">Brassica napus</name>
    <name type="common">Rape</name>
    <dbReference type="NCBI Taxonomy" id="3708"/>
    <lineage>
        <taxon>Eukaryota</taxon>
        <taxon>Viridiplantae</taxon>
        <taxon>Streptophyta</taxon>
        <taxon>Embryophyta</taxon>
        <taxon>Tracheophyta</taxon>
        <taxon>Spermatophyta</taxon>
        <taxon>Magnoliopsida</taxon>
        <taxon>eudicotyledons</taxon>
        <taxon>Gunneridae</taxon>
        <taxon>Pentapetalae</taxon>
        <taxon>rosids</taxon>
        <taxon>malvids</taxon>
        <taxon>Brassicales</taxon>
        <taxon>Brassicaceae</taxon>
        <taxon>Brassiceae</taxon>
        <taxon>Brassica</taxon>
    </lineage>
</organism>
<gene>
    <name evidence="2" type="ORF">HID58_080326</name>
</gene>
<dbReference type="Proteomes" id="UP000824890">
    <property type="component" value="Unassembled WGS sequence"/>
</dbReference>
<protein>
    <submittedName>
        <fullName evidence="2">Uncharacterized protein</fullName>
    </submittedName>
</protein>
<comment type="caution">
    <text evidence="2">The sequence shown here is derived from an EMBL/GenBank/DDBJ whole genome shotgun (WGS) entry which is preliminary data.</text>
</comment>
<dbReference type="InterPro" id="IPR004926">
    <property type="entry name" value="LEA_3a"/>
</dbReference>
<keyword evidence="3" id="KW-1185">Reference proteome</keyword>
<comment type="similarity">
    <text evidence="1">Belongs to the LEA type 3 family.</text>
</comment>
<sequence length="132" mass="15104">SVFGVEGEGAVGYDNSPQVWLFSSRLSFDCLALKRQGRMQTWQDHRFQLLQATSRGLRRLRQRVREVPPELRWGSSNKVQIVGKLEQRANQEAESAWAPDSVTGYYRPSNCADEIDPAELREMLLKNKAKPL</sequence>
<accession>A0ABQ7Y7Q0</accession>
<name>A0ABQ7Y7Q0_BRANA</name>